<organism evidence="2 3">
    <name type="scientific">Sesamum alatum</name>
    <dbReference type="NCBI Taxonomy" id="300844"/>
    <lineage>
        <taxon>Eukaryota</taxon>
        <taxon>Viridiplantae</taxon>
        <taxon>Streptophyta</taxon>
        <taxon>Embryophyta</taxon>
        <taxon>Tracheophyta</taxon>
        <taxon>Spermatophyta</taxon>
        <taxon>Magnoliopsida</taxon>
        <taxon>eudicotyledons</taxon>
        <taxon>Gunneridae</taxon>
        <taxon>Pentapetalae</taxon>
        <taxon>asterids</taxon>
        <taxon>lamiids</taxon>
        <taxon>Lamiales</taxon>
        <taxon>Pedaliaceae</taxon>
        <taxon>Sesamum</taxon>
    </lineage>
</organism>
<dbReference type="Gene3D" id="3.60.10.10">
    <property type="entry name" value="Endonuclease/exonuclease/phosphatase"/>
    <property type="match status" value="1"/>
</dbReference>
<reference evidence="2" key="2">
    <citation type="journal article" date="2024" name="Plant">
        <title>Genomic evolution and insights into agronomic trait innovations of Sesamum species.</title>
        <authorList>
            <person name="Miao H."/>
            <person name="Wang L."/>
            <person name="Qu L."/>
            <person name="Liu H."/>
            <person name="Sun Y."/>
            <person name="Le M."/>
            <person name="Wang Q."/>
            <person name="Wei S."/>
            <person name="Zheng Y."/>
            <person name="Lin W."/>
            <person name="Duan Y."/>
            <person name="Cao H."/>
            <person name="Xiong S."/>
            <person name="Wang X."/>
            <person name="Wei L."/>
            <person name="Li C."/>
            <person name="Ma Q."/>
            <person name="Ju M."/>
            <person name="Zhao R."/>
            <person name="Li G."/>
            <person name="Mu C."/>
            <person name="Tian Q."/>
            <person name="Mei H."/>
            <person name="Zhang T."/>
            <person name="Gao T."/>
            <person name="Zhang H."/>
        </authorList>
    </citation>
    <scope>NUCLEOTIDE SEQUENCE</scope>
    <source>
        <strain evidence="2">3651</strain>
    </source>
</reference>
<dbReference type="Proteomes" id="UP001293254">
    <property type="component" value="Unassembled WGS sequence"/>
</dbReference>
<feature type="compositionally biased region" description="Basic residues" evidence="1">
    <location>
        <begin position="104"/>
        <end position="114"/>
    </location>
</feature>
<keyword evidence="3" id="KW-1185">Reference proteome</keyword>
<dbReference type="EMBL" id="JACGWO010000012">
    <property type="protein sequence ID" value="KAK4413653.1"/>
    <property type="molecule type" value="Genomic_DNA"/>
</dbReference>
<dbReference type="PANTHER" id="PTHR31286">
    <property type="entry name" value="GLYCINE-RICH CELL WALL STRUCTURAL PROTEIN 1.8-LIKE"/>
    <property type="match status" value="1"/>
</dbReference>
<evidence type="ECO:0008006" key="4">
    <source>
        <dbReference type="Google" id="ProtNLM"/>
    </source>
</evidence>
<evidence type="ECO:0000313" key="3">
    <source>
        <dbReference type="Proteomes" id="UP001293254"/>
    </source>
</evidence>
<feature type="compositionally biased region" description="Polar residues" evidence="1">
    <location>
        <begin position="126"/>
        <end position="137"/>
    </location>
</feature>
<evidence type="ECO:0000313" key="2">
    <source>
        <dbReference type="EMBL" id="KAK4413653.1"/>
    </source>
</evidence>
<reference evidence="2" key="1">
    <citation type="submission" date="2020-06" db="EMBL/GenBank/DDBJ databases">
        <authorList>
            <person name="Li T."/>
            <person name="Hu X."/>
            <person name="Zhang T."/>
            <person name="Song X."/>
            <person name="Zhang H."/>
            <person name="Dai N."/>
            <person name="Sheng W."/>
            <person name="Hou X."/>
            <person name="Wei L."/>
        </authorList>
    </citation>
    <scope>NUCLEOTIDE SEQUENCE</scope>
    <source>
        <strain evidence="2">3651</strain>
        <tissue evidence="2">Leaf</tissue>
    </source>
</reference>
<dbReference type="SUPFAM" id="SSF56219">
    <property type="entry name" value="DNase I-like"/>
    <property type="match status" value="1"/>
</dbReference>
<gene>
    <name evidence="2" type="ORF">Salat_2778100</name>
</gene>
<feature type="region of interest" description="Disordered" evidence="1">
    <location>
        <begin position="104"/>
        <end position="137"/>
    </location>
</feature>
<proteinExistence type="predicted"/>
<dbReference type="InterPro" id="IPR040256">
    <property type="entry name" value="At4g02000-like"/>
</dbReference>
<dbReference type="InterPro" id="IPR036691">
    <property type="entry name" value="Endo/exonu/phosph_ase_sf"/>
</dbReference>
<comment type="caution">
    <text evidence="2">The sequence shown here is derived from an EMBL/GenBank/DDBJ whole genome shotgun (WGS) entry which is preliminary data.</text>
</comment>
<dbReference type="AlphaFoldDB" id="A0AAE1XLM1"/>
<sequence length="239" mass="26652">MDSFTIKMKRISYARILVEVDASKTLVDQVEFMLPNGVTRKQPVVYEFTPKFCTECNRFGHLKDSCQGTQPPAAVATTTPTATVKSVASKKAQPVEWILVKRRHKDDQKHRHNGHQLAAGNPKTAMGTSGSSYEPDYPTSTQHFMPRRFEQPKTETEAGRGGPSSLIMKIGFWNMRGFNRPLKHNGVAHLIKNNQLCLLGILETKLAASAIPRILSQSFPGWCQTNNFDTITGGRILII</sequence>
<evidence type="ECO:0000256" key="1">
    <source>
        <dbReference type="SAM" id="MobiDB-lite"/>
    </source>
</evidence>
<name>A0AAE1XLM1_9LAMI</name>
<protein>
    <recommendedName>
        <fullName evidence="4">Zinc knuckle CX2CX4HX4C domain-containing protein</fullName>
    </recommendedName>
</protein>
<dbReference type="PANTHER" id="PTHR31286:SF180">
    <property type="entry name" value="OS10G0362600 PROTEIN"/>
    <property type="match status" value="1"/>
</dbReference>
<accession>A0AAE1XLM1</accession>